<feature type="region of interest" description="Disordered" evidence="1">
    <location>
        <begin position="1"/>
        <end position="24"/>
    </location>
</feature>
<evidence type="ECO:0000313" key="2">
    <source>
        <dbReference type="EMBL" id="TDZ23223.1"/>
    </source>
</evidence>
<accession>A0A484FZ77</accession>
<feature type="compositionally biased region" description="Basic and acidic residues" evidence="1">
    <location>
        <begin position="1"/>
        <end position="23"/>
    </location>
</feature>
<reference evidence="3" key="2">
    <citation type="journal article" date="2019" name="Mol. Plant Microbe Interact.">
        <title>Genome sequence resources for four phytopathogenic fungi from the Colletotrichum orbiculare species complex.</title>
        <authorList>
            <person name="Gan P."/>
            <person name="Tsushima A."/>
            <person name="Narusaka M."/>
            <person name="Narusaka Y."/>
            <person name="Takano Y."/>
            <person name="Kubo Y."/>
            <person name="Shirasu K."/>
        </authorList>
    </citation>
    <scope>GENOME REANNOTATION</scope>
    <source>
        <strain evidence="3">104-T / ATCC 96160 / CBS 514.97 / LARS 414 / MAFF 240422</strain>
    </source>
</reference>
<name>A0A484FZ77_COLOR</name>
<proteinExistence type="predicted"/>
<dbReference type="AlphaFoldDB" id="A0A484FZ77"/>
<reference evidence="3" key="1">
    <citation type="journal article" date="2013" name="New Phytol.">
        <title>Comparative genomic and transcriptomic analyses reveal the hemibiotrophic stage shift of Colletotrichum fungi.</title>
        <authorList>
            <person name="Gan P."/>
            <person name="Ikeda K."/>
            <person name="Irieda H."/>
            <person name="Narusaka M."/>
            <person name="O'Connell R.J."/>
            <person name="Narusaka Y."/>
            <person name="Takano Y."/>
            <person name="Kubo Y."/>
            <person name="Shirasu K."/>
        </authorList>
    </citation>
    <scope>NUCLEOTIDE SEQUENCE [LARGE SCALE GENOMIC DNA]</scope>
    <source>
        <strain evidence="3">104-T / ATCC 96160 / CBS 514.97 / LARS 414 / MAFF 240422</strain>
    </source>
</reference>
<evidence type="ECO:0000256" key="1">
    <source>
        <dbReference type="SAM" id="MobiDB-lite"/>
    </source>
</evidence>
<dbReference type="EMBL" id="AMCV02000006">
    <property type="protein sequence ID" value="TDZ23223.1"/>
    <property type="molecule type" value="Genomic_DNA"/>
</dbReference>
<evidence type="ECO:0000313" key="3">
    <source>
        <dbReference type="Proteomes" id="UP000014480"/>
    </source>
</evidence>
<comment type="caution">
    <text evidence="2">The sequence shown here is derived from an EMBL/GenBank/DDBJ whole genome shotgun (WGS) entry which is preliminary data.</text>
</comment>
<sequence>MTDESANRGRRLGDGDMLRRPDGELSPDCYQNSFLPPTCLRTILSKSPQIFQWTLDTRRPRFVILLF</sequence>
<dbReference type="Proteomes" id="UP000014480">
    <property type="component" value="Unassembled WGS sequence"/>
</dbReference>
<gene>
    <name evidence="2" type="ORF">Cob_v003732</name>
</gene>
<keyword evidence="3" id="KW-1185">Reference proteome</keyword>
<protein>
    <submittedName>
        <fullName evidence="2">Uncharacterized protein</fullName>
    </submittedName>
</protein>
<organism evidence="2 3">
    <name type="scientific">Colletotrichum orbiculare (strain 104-T / ATCC 96160 / CBS 514.97 / LARS 414 / MAFF 240422)</name>
    <name type="common">Cucumber anthracnose fungus</name>
    <name type="synonym">Colletotrichum lagenarium</name>
    <dbReference type="NCBI Taxonomy" id="1213857"/>
    <lineage>
        <taxon>Eukaryota</taxon>
        <taxon>Fungi</taxon>
        <taxon>Dikarya</taxon>
        <taxon>Ascomycota</taxon>
        <taxon>Pezizomycotina</taxon>
        <taxon>Sordariomycetes</taxon>
        <taxon>Hypocreomycetidae</taxon>
        <taxon>Glomerellales</taxon>
        <taxon>Glomerellaceae</taxon>
        <taxon>Colletotrichum</taxon>
        <taxon>Colletotrichum orbiculare species complex</taxon>
    </lineage>
</organism>